<accession>A0A852X879</accession>
<dbReference type="InterPro" id="IPR012506">
    <property type="entry name" value="TMEM86B-like"/>
</dbReference>
<evidence type="ECO:0000256" key="5">
    <source>
        <dbReference type="ARBA" id="ARBA00023136"/>
    </source>
</evidence>
<evidence type="ECO:0000256" key="6">
    <source>
        <dbReference type="SAM" id="Phobius"/>
    </source>
</evidence>
<evidence type="ECO:0000256" key="1">
    <source>
        <dbReference type="ARBA" id="ARBA00004141"/>
    </source>
</evidence>
<gene>
    <name evidence="7" type="ORF">BJY28_002159</name>
</gene>
<feature type="transmembrane region" description="Helical" evidence="6">
    <location>
        <begin position="86"/>
        <end position="104"/>
    </location>
</feature>
<evidence type="ECO:0000256" key="2">
    <source>
        <dbReference type="ARBA" id="ARBA00007375"/>
    </source>
</evidence>
<keyword evidence="8" id="KW-1185">Reference proteome</keyword>
<evidence type="ECO:0000313" key="7">
    <source>
        <dbReference type="EMBL" id="NYG37690.1"/>
    </source>
</evidence>
<dbReference type="Proteomes" id="UP000592181">
    <property type="component" value="Unassembled WGS sequence"/>
</dbReference>
<dbReference type="RefSeq" id="WP_179463021.1">
    <property type="nucleotide sequence ID" value="NZ_JACBZX010000001.1"/>
</dbReference>
<dbReference type="AlphaFoldDB" id="A0A852X879"/>
<sequence length="224" mass="23060">MPGSPLRRGALWALTAGAFVADWVAVATSNRPLELVAKPGAMVALGAASIGSGLLQRPWGRAVTTGLAFGLIGDVCLLWGEHEPAFLAGLSSFLVGHLAYVVAFRQMGTHRTWWALGGAAVVAGCAWWSRDALPNLLADGGVAAAAPVAAYMGVIAAMTVSAWATKDPLVAIGSSIFVLSDTVIAVDQFVAPVEHSGLKIMVPYLLGQALVAIGAVRRRAPALP</sequence>
<protein>
    <submittedName>
        <fullName evidence="7">Putative membrane protein YhhN</fullName>
    </submittedName>
</protein>
<dbReference type="PANTHER" id="PTHR31885:SF6">
    <property type="entry name" value="GH04784P"/>
    <property type="match status" value="1"/>
</dbReference>
<keyword evidence="5 6" id="KW-0472">Membrane</keyword>
<proteinExistence type="inferred from homology"/>
<dbReference type="PANTHER" id="PTHR31885">
    <property type="entry name" value="GH04784P"/>
    <property type="match status" value="1"/>
</dbReference>
<evidence type="ECO:0000256" key="3">
    <source>
        <dbReference type="ARBA" id="ARBA00022692"/>
    </source>
</evidence>
<name>A0A852X879_9MICO</name>
<evidence type="ECO:0000313" key="8">
    <source>
        <dbReference type="Proteomes" id="UP000592181"/>
    </source>
</evidence>
<dbReference type="GO" id="GO:0016020">
    <property type="term" value="C:membrane"/>
    <property type="evidence" value="ECO:0007669"/>
    <property type="project" value="UniProtKB-SubCell"/>
</dbReference>
<keyword evidence="3 6" id="KW-0812">Transmembrane</keyword>
<dbReference type="GO" id="GO:0016787">
    <property type="term" value="F:hydrolase activity"/>
    <property type="evidence" value="ECO:0007669"/>
    <property type="project" value="TreeGrafter"/>
</dbReference>
<reference evidence="7 8" key="1">
    <citation type="submission" date="2020-07" db="EMBL/GenBank/DDBJ databases">
        <title>Sequencing the genomes of 1000 actinobacteria strains.</title>
        <authorList>
            <person name="Klenk H.-P."/>
        </authorList>
    </citation>
    <scope>NUCLEOTIDE SEQUENCE [LARGE SCALE GENOMIC DNA]</scope>
    <source>
        <strain evidence="7 8">DSM 24723</strain>
    </source>
</reference>
<comment type="similarity">
    <text evidence="2">Belongs to the TMEM86 family.</text>
</comment>
<feature type="transmembrane region" description="Helical" evidence="6">
    <location>
        <begin position="141"/>
        <end position="162"/>
    </location>
</feature>
<comment type="caution">
    <text evidence="7">The sequence shown here is derived from an EMBL/GenBank/DDBJ whole genome shotgun (WGS) entry which is preliminary data.</text>
</comment>
<evidence type="ECO:0000256" key="4">
    <source>
        <dbReference type="ARBA" id="ARBA00022989"/>
    </source>
</evidence>
<dbReference type="EMBL" id="JACBZX010000001">
    <property type="protein sequence ID" value="NYG37690.1"/>
    <property type="molecule type" value="Genomic_DNA"/>
</dbReference>
<feature type="transmembrane region" description="Helical" evidence="6">
    <location>
        <begin position="111"/>
        <end position="129"/>
    </location>
</feature>
<comment type="subcellular location">
    <subcellularLocation>
        <location evidence="1">Membrane</location>
        <topology evidence="1">Multi-pass membrane protein</topology>
    </subcellularLocation>
</comment>
<keyword evidence="4 6" id="KW-1133">Transmembrane helix</keyword>
<organism evidence="7 8">
    <name type="scientific">Janibacter alkaliphilus</name>
    <dbReference type="NCBI Taxonomy" id="1069963"/>
    <lineage>
        <taxon>Bacteria</taxon>
        <taxon>Bacillati</taxon>
        <taxon>Actinomycetota</taxon>
        <taxon>Actinomycetes</taxon>
        <taxon>Micrococcales</taxon>
        <taxon>Intrasporangiaceae</taxon>
        <taxon>Janibacter</taxon>
    </lineage>
</organism>
<dbReference type="Pfam" id="PF07947">
    <property type="entry name" value="YhhN"/>
    <property type="match status" value="1"/>
</dbReference>
<feature type="transmembrane region" description="Helical" evidence="6">
    <location>
        <begin position="169"/>
        <end position="191"/>
    </location>
</feature>